<dbReference type="OrthoDB" id="282886at2"/>
<keyword evidence="3" id="KW-1185">Reference proteome</keyword>
<keyword evidence="1" id="KW-1133">Transmembrane helix</keyword>
<evidence type="ECO:0000256" key="1">
    <source>
        <dbReference type="SAM" id="Phobius"/>
    </source>
</evidence>
<dbReference type="STRING" id="1193182.BN11_3870003"/>
<evidence type="ECO:0000313" key="2">
    <source>
        <dbReference type="EMBL" id="CCH74115.1"/>
    </source>
</evidence>
<accession>W6JZH3</accession>
<dbReference type="Pfam" id="PF10694">
    <property type="entry name" value="DUF2500"/>
    <property type="match status" value="1"/>
</dbReference>
<sequence>MPRAFGIVFYLIFAMVLAVFVLVAVTIAKAGVQKRREDAANAAAPVLNRPARVVAKRTAVTGGEKSTRTTYYATFEFPDGQRAEFQVDGQPYGMLSEGDTGMLTNQGTWYQGFARAGRIQDRPA</sequence>
<comment type="caution">
    <text evidence="2">The sequence shown here is derived from an EMBL/GenBank/DDBJ whole genome shotgun (WGS) entry which is preliminary data.</text>
</comment>
<evidence type="ECO:0008006" key="4">
    <source>
        <dbReference type="Google" id="ProtNLM"/>
    </source>
</evidence>
<dbReference type="Proteomes" id="UP000035763">
    <property type="component" value="Unassembled WGS sequence"/>
</dbReference>
<gene>
    <name evidence="2" type="ORF">BN11_3870003</name>
</gene>
<protein>
    <recommendedName>
        <fullName evidence="4">DUF2500 domain-containing protein</fullName>
    </recommendedName>
</protein>
<name>W6JZH3_9MICO</name>
<dbReference type="Gene3D" id="2.40.50.660">
    <property type="match status" value="1"/>
</dbReference>
<proteinExistence type="predicted"/>
<feature type="transmembrane region" description="Helical" evidence="1">
    <location>
        <begin position="6"/>
        <end position="28"/>
    </location>
</feature>
<dbReference type="EMBL" id="CAJA01000320">
    <property type="protein sequence ID" value="CCH74115.1"/>
    <property type="molecule type" value="Genomic_DNA"/>
</dbReference>
<reference evidence="2" key="2">
    <citation type="journal article" date="2013" name="ISME J.">
        <title>A metabolic model for members of the genus Tetrasphaera involved in enhanced biological phosphorus removal.</title>
        <authorList>
            <person name="Kristiansen R."/>
            <person name="Nguyen H.T.T."/>
            <person name="Saunders A.M."/>
            <person name="Nielsen J.L."/>
            <person name="Wimmer R."/>
            <person name="Le V.Q."/>
            <person name="McIlroy S.J."/>
            <person name="Petrovski S."/>
            <person name="Seviour R.J."/>
            <person name="Calteau A."/>
            <person name="Nielsen K.L."/>
            <person name="Nielsen P.H."/>
        </authorList>
    </citation>
    <scope>NUCLEOTIDE SEQUENCE [LARGE SCALE GENOMIC DNA]</scope>
    <source>
        <strain evidence="2">Ben110</strain>
    </source>
</reference>
<dbReference type="AlphaFoldDB" id="W6JZH3"/>
<reference evidence="2" key="1">
    <citation type="submission" date="2012-05" db="EMBL/GenBank/DDBJ databases">
        <authorList>
            <person name="McIlroy S."/>
        </authorList>
    </citation>
    <scope>NUCLEOTIDE SEQUENCE</scope>
    <source>
        <strain evidence="2">Ben110</strain>
    </source>
</reference>
<organism evidence="2 3">
    <name type="scientific">Nostocoides australiense Ben110</name>
    <dbReference type="NCBI Taxonomy" id="1193182"/>
    <lineage>
        <taxon>Bacteria</taxon>
        <taxon>Bacillati</taxon>
        <taxon>Actinomycetota</taxon>
        <taxon>Actinomycetes</taxon>
        <taxon>Micrococcales</taxon>
        <taxon>Intrasporangiaceae</taxon>
        <taxon>Nostocoides</taxon>
    </lineage>
</organism>
<keyword evidence="1" id="KW-0472">Membrane</keyword>
<keyword evidence="1" id="KW-0812">Transmembrane</keyword>
<dbReference type="InterPro" id="IPR019635">
    <property type="entry name" value="DUF2500"/>
</dbReference>
<dbReference type="RefSeq" id="WP_053084171.1">
    <property type="nucleotide sequence ID" value="NZ_HG764815.1"/>
</dbReference>
<evidence type="ECO:0000313" key="3">
    <source>
        <dbReference type="Proteomes" id="UP000035763"/>
    </source>
</evidence>